<reference evidence="2" key="1">
    <citation type="submission" date="2014-11" db="EMBL/GenBank/DDBJ databases">
        <authorList>
            <person name="Otto D Thomas"/>
            <person name="Naeem Raeece"/>
        </authorList>
    </citation>
    <scope>NUCLEOTIDE SEQUENCE</scope>
</reference>
<dbReference type="VEuPathDB" id="CryptoDB:Cvel_25604"/>
<protein>
    <submittedName>
        <fullName evidence="2">Uncharacterized protein</fullName>
    </submittedName>
</protein>
<sequence length="215" mass="22254">MSLHAPVPRTSGPLPTSNPPMRDVGGPVRVPHGLTHAQRSAPPDYIPPQVAASARHGDSGSEAVSVPGPGPLHGGRGGPAVPWEGDNSRRGPVPGAPPRRDPYAPPSLAPPPYIPLSASGADAGEGLHGAGGFSQQPPPAQTQTWPTLLDLQQHQGGMAEGLTGQLSSRGAMSAGQQQASQAQPPQQQQQQHPWGYSAESNPRGIQFQEPPPYDE</sequence>
<dbReference type="EMBL" id="CDMZ01002118">
    <property type="protein sequence ID" value="CEM40861.1"/>
    <property type="molecule type" value="Genomic_DNA"/>
</dbReference>
<dbReference type="AlphaFoldDB" id="A0A0G4HA83"/>
<feature type="region of interest" description="Disordered" evidence="1">
    <location>
        <begin position="1"/>
        <end position="215"/>
    </location>
</feature>
<proteinExistence type="predicted"/>
<feature type="compositionally biased region" description="Low complexity" evidence="1">
    <location>
        <begin position="176"/>
        <end position="191"/>
    </location>
</feature>
<name>A0A0G4HA83_9ALVE</name>
<gene>
    <name evidence="2" type="ORF">Cvel_25604</name>
</gene>
<evidence type="ECO:0000256" key="1">
    <source>
        <dbReference type="SAM" id="MobiDB-lite"/>
    </source>
</evidence>
<feature type="compositionally biased region" description="Pro residues" evidence="1">
    <location>
        <begin position="103"/>
        <end position="114"/>
    </location>
</feature>
<accession>A0A0G4HA83</accession>
<organism evidence="2">
    <name type="scientific">Chromera velia CCMP2878</name>
    <dbReference type="NCBI Taxonomy" id="1169474"/>
    <lineage>
        <taxon>Eukaryota</taxon>
        <taxon>Sar</taxon>
        <taxon>Alveolata</taxon>
        <taxon>Colpodellida</taxon>
        <taxon>Chromeraceae</taxon>
        <taxon>Chromera</taxon>
    </lineage>
</organism>
<evidence type="ECO:0000313" key="2">
    <source>
        <dbReference type="EMBL" id="CEM40861.1"/>
    </source>
</evidence>